<keyword evidence="9" id="KW-0407">Ion channel</keyword>
<reference evidence="13" key="1">
    <citation type="journal article" date="2017" name="Cell">
        <title>Insights into land plant evolution garnered from the Marchantia polymorpha genome.</title>
        <authorList>
            <person name="Bowman J.L."/>
            <person name="Kohchi T."/>
            <person name="Yamato K.T."/>
            <person name="Jenkins J."/>
            <person name="Shu S."/>
            <person name="Ishizaki K."/>
            <person name="Yamaoka S."/>
            <person name="Nishihama R."/>
            <person name="Nakamura Y."/>
            <person name="Berger F."/>
            <person name="Adam C."/>
            <person name="Aki S.S."/>
            <person name="Althoff F."/>
            <person name="Araki T."/>
            <person name="Arteaga-Vazquez M.A."/>
            <person name="Balasubrmanian S."/>
            <person name="Barry K."/>
            <person name="Bauer D."/>
            <person name="Boehm C.R."/>
            <person name="Briginshaw L."/>
            <person name="Caballero-Perez J."/>
            <person name="Catarino B."/>
            <person name="Chen F."/>
            <person name="Chiyoda S."/>
            <person name="Chovatia M."/>
            <person name="Davies K.M."/>
            <person name="Delmans M."/>
            <person name="Demura T."/>
            <person name="Dierschke T."/>
            <person name="Dolan L."/>
            <person name="Dorantes-Acosta A.E."/>
            <person name="Eklund D.M."/>
            <person name="Florent S.N."/>
            <person name="Flores-Sandoval E."/>
            <person name="Fujiyama A."/>
            <person name="Fukuzawa H."/>
            <person name="Galik B."/>
            <person name="Grimanelli D."/>
            <person name="Grimwood J."/>
            <person name="Grossniklaus U."/>
            <person name="Hamada T."/>
            <person name="Haseloff J."/>
            <person name="Hetherington A.J."/>
            <person name="Higo A."/>
            <person name="Hirakawa Y."/>
            <person name="Hundley H.N."/>
            <person name="Ikeda Y."/>
            <person name="Inoue K."/>
            <person name="Inoue S.I."/>
            <person name="Ishida S."/>
            <person name="Jia Q."/>
            <person name="Kakita M."/>
            <person name="Kanazawa T."/>
            <person name="Kawai Y."/>
            <person name="Kawashima T."/>
            <person name="Kennedy M."/>
            <person name="Kinose K."/>
            <person name="Kinoshita T."/>
            <person name="Kohara Y."/>
            <person name="Koide E."/>
            <person name="Komatsu K."/>
            <person name="Kopischke S."/>
            <person name="Kubo M."/>
            <person name="Kyozuka J."/>
            <person name="Lagercrantz U."/>
            <person name="Lin S.S."/>
            <person name="Lindquist E."/>
            <person name="Lipzen A.M."/>
            <person name="Lu C.W."/>
            <person name="De Luna E."/>
            <person name="Martienssen R.A."/>
            <person name="Minamino N."/>
            <person name="Mizutani M."/>
            <person name="Mizutani M."/>
            <person name="Mochizuki N."/>
            <person name="Monte I."/>
            <person name="Mosher R."/>
            <person name="Nagasaki H."/>
            <person name="Nakagami H."/>
            <person name="Naramoto S."/>
            <person name="Nishitani K."/>
            <person name="Ohtani M."/>
            <person name="Okamoto T."/>
            <person name="Okumura M."/>
            <person name="Phillips J."/>
            <person name="Pollak B."/>
            <person name="Reinders A."/>
            <person name="Rovekamp M."/>
            <person name="Sano R."/>
            <person name="Sawa S."/>
            <person name="Schmid M.W."/>
            <person name="Shirakawa M."/>
            <person name="Solano R."/>
            <person name="Spunde A."/>
            <person name="Suetsugu N."/>
            <person name="Sugano S."/>
            <person name="Sugiyama A."/>
            <person name="Sun R."/>
            <person name="Suzuki Y."/>
            <person name="Takenaka M."/>
            <person name="Takezawa D."/>
            <person name="Tomogane H."/>
            <person name="Tsuzuki M."/>
            <person name="Ueda T."/>
            <person name="Umeda M."/>
            <person name="Ward J.M."/>
            <person name="Watanabe Y."/>
            <person name="Yazaki K."/>
            <person name="Yokoyama R."/>
            <person name="Yoshitake Y."/>
            <person name="Yotsui I."/>
            <person name="Zachgo S."/>
            <person name="Schmutz J."/>
        </authorList>
    </citation>
    <scope>NUCLEOTIDE SEQUENCE [LARGE SCALE GENOMIC DNA]</scope>
    <source>
        <strain evidence="13">Tak-1</strain>
    </source>
</reference>
<dbReference type="GO" id="GO:0005886">
    <property type="term" value="C:plasma membrane"/>
    <property type="evidence" value="ECO:0000318"/>
    <property type="project" value="GO_Central"/>
</dbReference>
<evidence type="ECO:0000256" key="2">
    <source>
        <dbReference type="ARBA" id="ARBA00022448"/>
    </source>
</evidence>
<feature type="region of interest" description="Disordered" evidence="10">
    <location>
        <begin position="1"/>
        <end position="30"/>
    </location>
</feature>
<dbReference type="EMBL" id="KZ772706">
    <property type="protein sequence ID" value="PTQ41489.1"/>
    <property type="molecule type" value="Genomic_DNA"/>
</dbReference>
<evidence type="ECO:0000256" key="7">
    <source>
        <dbReference type="ARBA" id="ARBA00023065"/>
    </source>
</evidence>
<protein>
    <recommendedName>
        <fullName evidence="14">Voltage-gated hydrogen channel 1</fullName>
    </recommendedName>
</protein>
<keyword evidence="2" id="KW-0813">Transport</keyword>
<dbReference type="GO" id="GO:0034702">
    <property type="term" value="C:monoatomic ion channel complex"/>
    <property type="evidence" value="ECO:0007669"/>
    <property type="project" value="UniProtKB-KW"/>
</dbReference>
<dbReference type="PANTHER" id="PTHR46480">
    <property type="entry name" value="F20B24.22"/>
    <property type="match status" value="1"/>
</dbReference>
<evidence type="ECO:0000256" key="8">
    <source>
        <dbReference type="ARBA" id="ARBA00023136"/>
    </source>
</evidence>
<dbReference type="GO" id="GO:0030171">
    <property type="term" value="F:voltage-gated proton channel activity"/>
    <property type="evidence" value="ECO:0000318"/>
    <property type="project" value="GO_Central"/>
</dbReference>
<dbReference type="OrthoDB" id="427456at2759"/>
<evidence type="ECO:0000256" key="9">
    <source>
        <dbReference type="ARBA" id="ARBA00023303"/>
    </source>
</evidence>
<proteinExistence type="predicted"/>
<evidence type="ECO:0000256" key="3">
    <source>
        <dbReference type="ARBA" id="ARBA00022475"/>
    </source>
</evidence>
<keyword evidence="3" id="KW-1003">Cell membrane</keyword>
<dbReference type="InterPro" id="IPR031846">
    <property type="entry name" value="Hvcn1"/>
</dbReference>
<name>A0A2R6X5Y2_MARPO</name>
<evidence type="ECO:0008006" key="14">
    <source>
        <dbReference type="Google" id="ProtNLM"/>
    </source>
</evidence>
<evidence type="ECO:0000256" key="4">
    <source>
        <dbReference type="ARBA" id="ARBA00022692"/>
    </source>
</evidence>
<gene>
    <name evidence="12" type="ORF">MARPO_0034s0074</name>
</gene>
<dbReference type="Proteomes" id="UP000244005">
    <property type="component" value="Unassembled WGS sequence"/>
</dbReference>
<keyword evidence="4 11" id="KW-0812">Transmembrane</keyword>
<sequence>MGERDGLRQSFLDPEEGQRPDGPDDDSSGLSEQFARVADAWRKQRQSEWLQFGTSTTELEESRAPWRKELGEALEATPAHVVIVVLLLVDLLATVVDILKTVHNKTHDLSTCTAYLQECQCVQDFEKSESWEFLYWISISILSILALNIVGLLVAFGTAFFRHPGYVLDLVVVGTALVLEIFLDSDTVGLLIVLTLWRIVRVAHGIFEVTDEAWEKQIDTFKEQLKAADSKHYADQELLRQKDQQIAELSGQRNGQENQYY</sequence>
<accession>A0A2R6X5Y2</accession>
<keyword evidence="8 11" id="KW-0472">Membrane</keyword>
<evidence type="ECO:0000256" key="10">
    <source>
        <dbReference type="SAM" id="MobiDB-lite"/>
    </source>
</evidence>
<keyword evidence="5" id="KW-0851">Voltage-gated channel</keyword>
<keyword evidence="13" id="KW-1185">Reference proteome</keyword>
<comment type="subcellular location">
    <subcellularLocation>
        <location evidence="1">Cell membrane</location>
        <topology evidence="1">Multi-pass membrane protein</topology>
    </subcellularLocation>
</comment>
<dbReference type="GO" id="GO:1902600">
    <property type="term" value="P:proton transmembrane transport"/>
    <property type="evidence" value="ECO:0000318"/>
    <property type="project" value="GO_Central"/>
</dbReference>
<organism evidence="12 13">
    <name type="scientific">Marchantia polymorpha</name>
    <name type="common">Common liverwort</name>
    <name type="synonym">Marchantia aquatica</name>
    <dbReference type="NCBI Taxonomy" id="3197"/>
    <lineage>
        <taxon>Eukaryota</taxon>
        <taxon>Viridiplantae</taxon>
        <taxon>Streptophyta</taxon>
        <taxon>Embryophyta</taxon>
        <taxon>Marchantiophyta</taxon>
        <taxon>Marchantiopsida</taxon>
        <taxon>Marchantiidae</taxon>
        <taxon>Marchantiales</taxon>
        <taxon>Marchantiaceae</taxon>
        <taxon>Marchantia</taxon>
    </lineage>
</organism>
<feature type="transmembrane region" description="Helical" evidence="11">
    <location>
        <begin position="133"/>
        <end position="161"/>
    </location>
</feature>
<dbReference type="PANTHER" id="PTHR46480:SF1">
    <property type="entry name" value="VOLTAGE-GATED HYDROGEN CHANNEL 1"/>
    <property type="match status" value="1"/>
</dbReference>
<evidence type="ECO:0000256" key="5">
    <source>
        <dbReference type="ARBA" id="ARBA00022882"/>
    </source>
</evidence>
<evidence type="ECO:0000256" key="1">
    <source>
        <dbReference type="ARBA" id="ARBA00004651"/>
    </source>
</evidence>
<dbReference type="Gene3D" id="1.20.120.350">
    <property type="entry name" value="Voltage-gated potassium channels. Chain C"/>
    <property type="match status" value="1"/>
</dbReference>
<evidence type="ECO:0000256" key="6">
    <source>
        <dbReference type="ARBA" id="ARBA00022989"/>
    </source>
</evidence>
<keyword evidence="7" id="KW-0406">Ion transport</keyword>
<keyword evidence="6 11" id="KW-1133">Transmembrane helix</keyword>
<dbReference type="InterPro" id="IPR027359">
    <property type="entry name" value="Volt_channel_dom_sf"/>
</dbReference>
<evidence type="ECO:0000313" key="13">
    <source>
        <dbReference type="Proteomes" id="UP000244005"/>
    </source>
</evidence>
<evidence type="ECO:0000256" key="11">
    <source>
        <dbReference type="SAM" id="Phobius"/>
    </source>
</evidence>
<feature type="transmembrane region" description="Helical" evidence="11">
    <location>
        <begin position="173"/>
        <end position="197"/>
    </location>
</feature>
<evidence type="ECO:0000313" key="12">
    <source>
        <dbReference type="EMBL" id="PTQ41489.1"/>
    </source>
</evidence>
<dbReference type="Gramene" id="Mp6g04450.1">
    <property type="protein sequence ID" value="Mp6g04450.1.cds1"/>
    <property type="gene ID" value="Mp6g04450"/>
</dbReference>
<dbReference type="OMA" id="VWYHWAG"/>
<dbReference type="AlphaFoldDB" id="A0A2R6X5Y2"/>